<keyword evidence="2" id="KW-1185">Reference proteome</keyword>
<dbReference type="Proteomes" id="UP000299102">
    <property type="component" value="Unassembled WGS sequence"/>
</dbReference>
<comment type="caution">
    <text evidence="1">The sequence shown here is derived from an EMBL/GenBank/DDBJ whole genome shotgun (WGS) entry which is preliminary data.</text>
</comment>
<evidence type="ECO:0000313" key="1">
    <source>
        <dbReference type="EMBL" id="GBP63327.1"/>
    </source>
</evidence>
<proteinExistence type="predicted"/>
<name>A0A4C1XM23_EUMVA</name>
<dbReference type="AlphaFoldDB" id="A0A4C1XM23"/>
<sequence length="114" mass="12805">MLHTPSVTRRHCTADSRRPSDLYWASGDSYTSPFEIGNWGVIVVSLFNITMRFDGTTGSVPPRGAGRRRRTAVSFAAHVGRRLSTHKFVEAHYWTRRHPAAARPRRTAARTNVG</sequence>
<accession>A0A4C1XM23</accession>
<gene>
    <name evidence="1" type="ORF">EVAR_41915_1</name>
</gene>
<reference evidence="1 2" key="1">
    <citation type="journal article" date="2019" name="Commun. Biol.">
        <title>The bagworm genome reveals a unique fibroin gene that provides high tensile strength.</title>
        <authorList>
            <person name="Kono N."/>
            <person name="Nakamura H."/>
            <person name="Ohtoshi R."/>
            <person name="Tomita M."/>
            <person name="Numata K."/>
            <person name="Arakawa K."/>
        </authorList>
    </citation>
    <scope>NUCLEOTIDE SEQUENCE [LARGE SCALE GENOMIC DNA]</scope>
</reference>
<organism evidence="1 2">
    <name type="scientific">Eumeta variegata</name>
    <name type="common">Bagworm moth</name>
    <name type="synonym">Eumeta japonica</name>
    <dbReference type="NCBI Taxonomy" id="151549"/>
    <lineage>
        <taxon>Eukaryota</taxon>
        <taxon>Metazoa</taxon>
        <taxon>Ecdysozoa</taxon>
        <taxon>Arthropoda</taxon>
        <taxon>Hexapoda</taxon>
        <taxon>Insecta</taxon>
        <taxon>Pterygota</taxon>
        <taxon>Neoptera</taxon>
        <taxon>Endopterygota</taxon>
        <taxon>Lepidoptera</taxon>
        <taxon>Glossata</taxon>
        <taxon>Ditrysia</taxon>
        <taxon>Tineoidea</taxon>
        <taxon>Psychidae</taxon>
        <taxon>Oiketicinae</taxon>
        <taxon>Eumeta</taxon>
    </lineage>
</organism>
<protein>
    <submittedName>
        <fullName evidence="1">Uncharacterized protein</fullName>
    </submittedName>
</protein>
<dbReference type="EMBL" id="BGZK01000867">
    <property type="protein sequence ID" value="GBP63327.1"/>
    <property type="molecule type" value="Genomic_DNA"/>
</dbReference>
<evidence type="ECO:0000313" key="2">
    <source>
        <dbReference type="Proteomes" id="UP000299102"/>
    </source>
</evidence>